<dbReference type="PANTHER" id="PTHR30290">
    <property type="entry name" value="PERIPLASMIC BINDING COMPONENT OF ABC TRANSPORTER"/>
    <property type="match status" value="1"/>
</dbReference>
<dbReference type="SUPFAM" id="SSF53850">
    <property type="entry name" value="Periplasmic binding protein-like II"/>
    <property type="match status" value="1"/>
</dbReference>
<feature type="domain" description="Solute-binding protein family 5" evidence="5">
    <location>
        <begin position="82"/>
        <end position="457"/>
    </location>
</feature>
<organism evidence="6 7">
    <name type="scientific">Roseomonas gilardii</name>
    <dbReference type="NCBI Taxonomy" id="257708"/>
    <lineage>
        <taxon>Bacteria</taxon>
        <taxon>Pseudomonadati</taxon>
        <taxon>Pseudomonadota</taxon>
        <taxon>Alphaproteobacteria</taxon>
        <taxon>Acetobacterales</taxon>
        <taxon>Roseomonadaceae</taxon>
        <taxon>Roseomonas</taxon>
    </lineage>
</organism>
<dbReference type="InterPro" id="IPR030678">
    <property type="entry name" value="Peptide/Ni-bd"/>
</dbReference>
<feature type="chain" id="PRO_5013358341" evidence="4">
    <location>
        <begin position="20"/>
        <end position="536"/>
    </location>
</feature>
<dbReference type="Pfam" id="PF00496">
    <property type="entry name" value="SBP_bac_5"/>
    <property type="match status" value="1"/>
</dbReference>
<dbReference type="GO" id="GO:1904680">
    <property type="term" value="F:peptide transmembrane transporter activity"/>
    <property type="evidence" value="ECO:0007669"/>
    <property type="project" value="TreeGrafter"/>
</dbReference>
<dbReference type="STRING" id="257708.RGI145_11775"/>
<evidence type="ECO:0000259" key="5">
    <source>
        <dbReference type="Pfam" id="PF00496"/>
    </source>
</evidence>
<feature type="signal peptide" evidence="4">
    <location>
        <begin position="1"/>
        <end position="19"/>
    </location>
</feature>
<reference evidence="6 7" key="1">
    <citation type="submission" date="2016-05" db="EMBL/GenBank/DDBJ databases">
        <title>Complete Genome and Methylome Analysis of Psychrotrophic Bacterial Isolates from Antarctic Lake Untersee.</title>
        <authorList>
            <person name="Fomenkov A."/>
            <person name="Akimov V.N."/>
            <person name="Vasilyeva L.V."/>
            <person name="Andersen D."/>
            <person name="Vincze T."/>
            <person name="Roberts R.J."/>
        </authorList>
    </citation>
    <scope>NUCLEOTIDE SEQUENCE [LARGE SCALE GENOMIC DNA]</scope>
    <source>
        <strain evidence="6 7">U14-5</strain>
    </source>
</reference>
<dbReference type="GO" id="GO:0015833">
    <property type="term" value="P:peptide transport"/>
    <property type="evidence" value="ECO:0007669"/>
    <property type="project" value="TreeGrafter"/>
</dbReference>
<dbReference type="KEGG" id="rgi:RGI145_11775"/>
<evidence type="ECO:0000256" key="2">
    <source>
        <dbReference type="ARBA" id="ARBA00005695"/>
    </source>
</evidence>
<dbReference type="PIRSF" id="PIRSF002741">
    <property type="entry name" value="MppA"/>
    <property type="match status" value="1"/>
</dbReference>
<dbReference type="EMBL" id="CP015583">
    <property type="protein sequence ID" value="APT57681.1"/>
    <property type="molecule type" value="Genomic_DNA"/>
</dbReference>
<dbReference type="Gene3D" id="3.10.105.10">
    <property type="entry name" value="Dipeptide-binding Protein, Domain 3"/>
    <property type="match status" value="1"/>
</dbReference>
<dbReference type="GO" id="GO:0030288">
    <property type="term" value="C:outer membrane-bounded periplasmic space"/>
    <property type="evidence" value="ECO:0007669"/>
    <property type="project" value="UniProtKB-ARBA"/>
</dbReference>
<keyword evidence="3 4" id="KW-0732">Signal</keyword>
<dbReference type="CDD" id="cd08502">
    <property type="entry name" value="PBP2_NikA_DppA_OppA_like_16"/>
    <property type="match status" value="1"/>
</dbReference>
<evidence type="ECO:0000256" key="4">
    <source>
        <dbReference type="SAM" id="SignalP"/>
    </source>
</evidence>
<dbReference type="InterPro" id="IPR039424">
    <property type="entry name" value="SBP_5"/>
</dbReference>
<evidence type="ECO:0000256" key="1">
    <source>
        <dbReference type="ARBA" id="ARBA00004418"/>
    </source>
</evidence>
<dbReference type="AlphaFoldDB" id="A0A1L7AG21"/>
<dbReference type="Proteomes" id="UP000185494">
    <property type="component" value="Chromosome 1"/>
</dbReference>
<protein>
    <submittedName>
        <fullName evidence="6">ABC transporter substrate-binding protein</fullName>
    </submittedName>
</protein>
<comment type="similarity">
    <text evidence="2">Belongs to the bacterial solute-binding protein 5 family.</text>
</comment>
<gene>
    <name evidence="6" type="ORF">RGI145_11775</name>
</gene>
<dbReference type="PANTHER" id="PTHR30290:SF38">
    <property type="entry name" value="D,D-DIPEPTIDE-BINDING PERIPLASMIC PROTEIN DDPA-RELATED"/>
    <property type="match status" value="1"/>
</dbReference>
<accession>A0A1L7AG21</accession>
<proteinExistence type="inferred from homology"/>
<dbReference type="InterPro" id="IPR000914">
    <property type="entry name" value="SBP_5_dom"/>
</dbReference>
<evidence type="ECO:0000256" key="3">
    <source>
        <dbReference type="ARBA" id="ARBA00022729"/>
    </source>
</evidence>
<evidence type="ECO:0000313" key="6">
    <source>
        <dbReference type="EMBL" id="APT57681.1"/>
    </source>
</evidence>
<dbReference type="RefSeq" id="WP_075798505.1">
    <property type="nucleotide sequence ID" value="NZ_CP015583.1"/>
</dbReference>
<dbReference type="GO" id="GO:0043190">
    <property type="term" value="C:ATP-binding cassette (ABC) transporter complex"/>
    <property type="evidence" value="ECO:0007669"/>
    <property type="project" value="InterPro"/>
</dbReference>
<sequence length="536" mass="58884">MRRRHLLASATGLATASFAAAPLVTGLPRPALAQAESSRRLRFVPSVDLSTIDPLWSAAVVAYTHGYMVWDTLYGLTLDQQPKLQMCEGHTLSEDRRVWTFTLREGLLFHDGEPVRAVDCVASLRRWMEKDPFGQSIAAILVEAKALDDRRFQLALSKPFGLLLFAIAARSVFVMPERIAKTPASQQIKEVIGSGPYRFLADEWQTGAHAGYARFDRYRPRTEAPDMMSGGKQAHFDRIDWITQPDPATAAAALQRGEVDWVERPLLDLLPMLRKSAGVKTDKLDVFGALGILRFNQLLPPFDNPKLRQALLPGVSQEEVVAAAVGEERAYGNVPVGFFPEGSPMANDAGLGALGGPRDLARARQLVKEAGYKGERIVMMAPSDLAQIMAASQVMLDQLTKMGLNIDFQVMDWGTMLSRMAKKDPIDQGGWNCFVTTWASLSVATPGSSYPLRSAGASSWAGWPDDPKLEALRGQWMDAPDTAAAQAICREIQQEAFTSLPYIPIGQWTSASAYRDTLSGTLKAPYALFWNVRKSA</sequence>
<evidence type="ECO:0000313" key="7">
    <source>
        <dbReference type="Proteomes" id="UP000185494"/>
    </source>
</evidence>
<name>A0A1L7AG21_9PROT</name>
<dbReference type="Gene3D" id="3.40.190.10">
    <property type="entry name" value="Periplasmic binding protein-like II"/>
    <property type="match status" value="1"/>
</dbReference>
<comment type="subcellular location">
    <subcellularLocation>
        <location evidence="1">Periplasm</location>
    </subcellularLocation>
</comment>